<comment type="caution">
    <text evidence="1">The sequence shown here is derived from an EMBL/GenBank/DDBJ whole genome shotgun (WGS) entry which is preliminary data.</text>
</comment>
<evidence type="ECO:0000313" key="2">
    <source>
        <dbReference type="Proteomes" id="UP000034727"/>
    </source>
</evidence>
<dbReference type="EMBL" id="LCLJ01000002">
    <property type="protein sequence ID" value="KKU15811.1"/>
    <property type="molecule type" value="Genomic_DNA"/>
</dbReference>
<proteinExistence type="predicted"/>
<dbReference type="Proteomes" id="UP000034727">
    <property type="component" value="Unassembled WGS sequence"/>
</dbReference>
<sequence length="226" mass="26595">MALTLSGACARGEGSYDSDIDIDAFVENPDTGKEIWERFEKFASTIGTSNEVAKYFGMDLHIRFADIKPKKRGWTDGPDDFELEIGNAFIYPQLIFEKGDFFTKAKEKYLPYYDEALRQGRLKEVLKFCNNNLGHIEPYVKRELYFQAFKRLHDASKEFLQALFIYKKIYPITYDKWVKKQIVEILQLPELYREFVTLYEISKLESDELVHKGDKLHNLLNQYIKI</sequence>
<reference evidence="1 2" key="1">
    <citation type="journal article" date="2015" name="Nature">
        <title>rRNA introns, odd ribosomes, and small enigmatic genomes across a large radiation of phyla.</title>
        <authorList>
            <person name="Brown C.T."/>
            <person name="Hug L.A."/>
            <person name="Thomas B.C."/>
            <person name="Sharon I."/>
            <person name="Castelle C.J."/>
            <person name="Singh A."/>
            <person name="Wilkins M.J."/>
            <person name="Williams K.H."/>
            <person name="Banfield J.F."/>
        </authorList>
    </citation>
    <scope>NUCLEOTIDE SEQUENCE [LARGE SCALE GENOMIC DNA]</scope>
</reference>
<evidence type="ECO:0000313" key="1">
    <source>
        <dbReference type="EMBL" id="KKU15811.1"/>
    </source>
</evidence>
<protein>
    <recommendedName>
        <fullName evidence="3">Polymerase nucleotidyl transferase domain-containing protein</fullName>
    </recommendedName>
</protein>
<evidence type="ECO:0008006" key="3">
    <source>
        <dbReference type="Google" id="ProtNLM"/>
    </source>
</evidence>
<dbReference type="AlphaFoldDB" id="A0A0G1N5C0"/>
<organism evidence="1 2">
    <name type="scientific">Candidatus Jorgensenbacteria bacterium GW2011_GWA2_45_9</name>
    <dbReference type="NCBI Taxonomy" id="1618663"/>
    <lineage>
        <taxon>Bacteria</taxon>
        <taxon>Candidatus Joergenseniibacteriota</taxon>
    </lineage>
</organism>
<gene>
    <name evidence="1" type="ORF">UX22_C0002G0003</name>
</gene>
<name>A0A0G1N5C0_9BACT</name>
<accession>A0A0G1N5C0</accession>